<dbReference type="GO" id="GO:0005737">
    <property type="term" value="C:cytoplasm"/>
    <property type="evidence" value="ECO:0007669"/>
    <property type="project" value="UniProtKB-SubCell"/>
</dbReference>
<dbReference type="EMBL" id="OC858945">
    <property type="protein sequence ID" value="CAD7627031.1"/>
    <property type="molecule type" value="Genomic_DNA"/>
</dbReference>
<name>A0A7R9PZX0_9ACAR</name>
<dbReference type="GO" id="GO:0051082">
    <property type="term" value="F:unfolded protein binding"/>
    <property type="evidence" value="ECO:0007669"/>
    <property type="project" value="InterPro"/>
</dbReference>
<accession>A0A7R9PZX0</accession>
<dbReference type="FunFam" id="3.30.260.10:FF:000017">
    <property type="entry name" value="T-complex protein 1 subunit zeta"/>
    <property type="match status" value="1"/>
</dbReference>
<dbReference type="OrthoDB" id="10052040at2759"/>
<dbReference type="Gene3D" id="3.30.260.10">
    <property type="entry name" value="TCP-1-like chaperonin intermediate domain"/>
    <property type="match status" value="1"/>
</dbReference>
<dbReference type="SUPFAM" id="SSF54849">
    <property type="entry name" value="GroEL-intermediate domain like"/>
    <property type="match status" value="1"/>
</dbReference>
<keyword evidence="5 7" id="KW-0067">ATP-binding</keyword>
<evidence type="ECO:0000256" key="4">
    <source>
        <dbReference type="ARBA" id="ARBA00022741"/>
    </source>
</evidence>
<dbReference type="PROSITE" id="PS00750">
    <property type="entry name" value="TCP1_1"/>
    <property type="match status" value="1"/>
</dbReference>
<dbReference type="InterPro" id="IPR002423">
    <property type="entry name" value="Cpn60/GroEL/TCP-1"/>
</dbReference>
<dbReference type="NCBIfam" id="TIGR02347">
    <property type="entry name" value="chap_CCT_zeta"/>
    <property type="match status" value="1"/>
</dbReference>
<evidence type="ECO:0000256" key="1">
    <source>
        <dbReference type="ARBA" id="ARBA00004496"/>
    </source>
</evidence>
<dbReference type="PRINTS" id="PR00304">
    <property type="entry name" value="TCOMPLEXTCP1"/>
</dbReference>
<dbReference type="FunFam" id="1.10.560.10:FF:000038">
    <property type="entry name" value="Chaperonin containing TCP1 subunit 6B"/>
    <property type="match status" value="1"/>
</dbReference>
<sequence length="536" mass="58701">MAAIHALNPKAEIARHSQALAVNISGAKGLQEVLRTNLGPKGTMKMLVSGGGDIKITKDGNVLLHEMQIQHPTASLIAKASTAQNDETGDGTTSTVLLIGELLTQADRHISEGLHPRIVADGYDLSRKKALEVLNAMKVENKGIDRNTLINVAKTSLQTKVNNKLANHLTDICVDAVLAIRQEGKPIDLFMVEIQEMQHKSIEDTSLVKGLVLDHGARHPDMKRHVKNAFILSCNVSLEYEKTTVHSGFFYKTAEERERLVGAERKFIDDRVNKIIELKNKVCGDDKEKGFVVINQQGIDPISLDMLAREGIVALRRAKRRNMERLTLACGGFPMNSLDDLNAECLGYAGQVYEHTLGEERYTFVEDLKNPLSVTILIKGPNKHSIIQAKDAIYDGLRAIKNAIEDKCVVPGAGAFEIALHSALVSYKNEVKGKAQLGVQAFADALLIIPKTLAFNAGFDQQDVIIKLLQEYNSTKQPVGVDLNTGEAINPLDVGILDNFKVKKQLINSCTTIACNLLLVDEIMRAGLTSLKGDKI</sequence>
<dbReference type="PROSITE" id="PS00751">
    <property type="entry name" value="TCP1_2"/>
    <property type="match status" value="1"/>
</dbReference>
<comment type="subcellular location">
    <subcellularLocation>
        <location evidence="1">Cytoplasm</location>
    </subcellularLocation>
</comment>
<dbReference type="EMBL" id="CAJPIZ010004370">
    <property type="protein sequence ID" value="CAG2107461.1"/>
    <property type="molecule type" value="Genomic_DNA"/>
</dbReference>
<evidence type="ECO:0000313" key="9">
    <source>
        <dbReference type="Proteomes" id="UP000759131"/>
    </source>
</evidence>
<organism evidence="8">
    <name type="scientific">Medioppia subpectinata</name>
    <dbReference type="NCBI Taxonomy" id="1979941"/>
    <lineage>
        <taxon>Eukaryota</taxon>
        <taxon>Metazoa</taxon>
        <taxon>Ecdysozoa</taxon>
        <taxon>Arthropoda</taxon>
        <taxon>Chelicerata</taxon>
        <taxon>Arachnida</taxon>
        <taxon>Acari</taxon>
        <taxon>Acariformes</taxon>
        <taxon>Sarcoptiformes</taxon>
        <taxon>Oribatida</taxon>
        <taxon>Brachypylina</taxon>
        <taxon>Oppioidea</taxon>
        <taxon>Oppiidae</taxon>
        <taxon>Medioppia</taxon>
    </lineage>
</organism>
<dbReference type="InterPro" id="IPR027409">
    <property type="entry name" value="GroEL-like_apical_dom_sf"/>
</dbReference>
<dbReference type="NCBIfam" id="NF041083">
    <property type="entry name" value="thermosome_beta"/>
    <property type="match status" value="1"/>
</dbReference>
<dbReference type="PANTHER" id="PTHR11353">
    <property type="entry name" value="CHAPERONIN"/>
    <property type="match status" value="1"/>
</dbReference>
<dbReference type="GO" id="GO:0140662">
    <property type="term" value="F:ATP-dependent protein folding chaperone"/>
    <property type="evidence" value="ECO:0007669"/>
    <property type="project" value="InterPro"/>
</dbReference>
<dbReference type="InterPro" id="IPR012722">
    <property type="entry name" value="Chap_CCT_zeta"/>
</dbReference>
<evidence type="ECO:0000256" key="6">
    <source>
        <dbReference type="ARBA" id="ARBA00023186"/>
    </source>
</evidence>
<dbReference type="InterPro" id="IPR053374">
    <property type="entry name" value="TCP-1_chaperonin"/>
</dbReference>
<dbReference type="SUPFAM" id="SSF48592">
    <property type="entry name" value="GroEL equatorial domain-like"/>
    <property type="match status" value="1"/>
</dbReference>
<comment type="similarity">
    <text evidence="2 7">Belongs to the TCP-1 chaperonin family.</text>
</comment>
<keyword evidence="4 7" id="KW-0547">Nucleotide-binding</keyword>
<dbReference type="FunFam" id="3.50.7.10:FF:000004">
    <property type="entry name" value="T-complex protein 1 subunit zeta"/>
    <property type="match status" value="1"/>
</dbReference>
<evidence type="ECO:0000313" key="8">
    <source>
        <dbReference type="EMBL" id="CAD7627031.1"/>
    </source>
</evidence>
<dbReference type="Proteomes" id="UP000759131">
    <property type="component" value="Unassembled WGS sequence"/>
</dbReference>
<gene>
    <name evidence="8" type="ORF">OSB1V03_LOCUS7461</name>
</gene>
<dbReference type="InterPro" id="IPR027410">
    <property type="entry name" value="TCP-1-like_intermed_sf"/>
</dbReference>
<dbReference type="GO" id="GO:0016887">
    <property type="term" value="F:ATP hydrolysis activity"/>
    <property type="evidence" value="ECO:0007669"/>
    <property type="project" value="InterPro"/>
</dbReference>
<proteinExistence type="inferred from homology"/>
<dbReference type="InterPro" id="IPR017998">
    <property type="entry name" value="Chaperone_TCP-1"/>
</dbReference>
<dbReference type="CDD" id="cd03342">
    <property type="entry name" value="TCP1_zeta"/>
    <property type="match status" value="1"/>
</dbReference>
<dbReference type="FunFam" id="1.10.560.10:FF:000058">
    <property type="entry name" value="T-complex protein 1 subunit zeta"/>
    <property type="match status" value="1"/>
</dbReference>
<reference evidence="8" key="1">
    <citation type="submission" date="2020-11" db="EMBL/GenBank/DDBJ databases">
        <authorList>
            <person name="Tran Van P."/>
        </authorList>
    </citation>
    <scope>NUCLEOTIDE SEQUENCE</scope>
</reference>
<dbReference type="AlphaFoldDB" id="A0A7R9PZX0"/>
<evidence type="ECO:0000256" key="7">
    <source>
        <dbReference type="RuleBase" id="RU004187"/>
    </source>
</evidence>
<evidence type="ECO:0000256" key="3">
    <source>
        <dbReference type="ARBA" id="ARBA00022490"/>
    </source>
</evidence>
<keyword evidence="3" id="KW-0963">Cytoplasm</keyword>
<dbReference type="SUPFAM" id="SSF52029">
    <property type="entry name" value="GroEL apical domain-like"/>
    <property type="match status" value="1"/>
</dbReference>
<keyword evidence="6 7" id="KW-0143">Chaperone</keyword>
<keyword evidence="9" id="KW-1185">Reference proteome</keyword>
<dbReference type="Gene3D" id="3.50.7.10">
    <property type="entry name" value="GroEL"/>
    <property type="match status" value="1"/>
</dbReference>
<dbReference type="Gene3D" id="1.10.560.10">
    <property type="entry name" value="GroEL-like equatorial domain"/>
    <property type="match status" value="1"/>
</dbReference>
<dbReference type="GO" id="GO:0005524">
    <property type="term" value="F:ATP binding"/>
    <property type="evidence" value="ECO:0007669"/>
    <property type="project" value="UniProtKB-KW"/>
</dbReference>
<evidence type="ECO:0008006" key="10">
    <source>
        <dbReference type="Google" id="ProtNLM"/>
    </source>
</evidence>
<dbReference type="InterPro" id="IPR002194">
    <property type="entry name" value="Chaperonin_TCP-1_CS"/>
</dbReference>
<protein>
    <recommendedName>
        <fullName evidence="10">Chaperonin</fullName>
    </recommendedName>
</protein>
<dbReference type="InterPro" id="IPR027413">
    <property type="entry name" value="GROEL-like_equatorial_sf"/>
</dbReference>
<evidence type="ECO:0000256" key="2">
    <source>
        <dbReference type="ARBA" id="ARBA00008020"/>
    </source>
</evidence>
<evidence type="ECO:0000256" key="5">
    <source>
        <dbReference type="ARBA" id="ARBA00022840"/>
    </source>
</evidence>
<dbReference type="Pfam" id="PF00118">
    <property type="entry name" value="Cpn60_TCP1"/>
    <property type="match status" value="1"/>
</dbReference>